<dbReference type="PANTHER" id="PTHR37735">
    <property type="entry name" value="OS08G0567000 PROTEIN"/>
    <property type="match status" value="1"/>
</dbReference>
<dbReference type="InterPro" id="IPR056696">
    <property type="entry name" value="DUF7794"/>
</dbReference>
<protein>
    <recommendedName>
        <fullName evidence="2">DUF7794 domain-containing protein</fullName>
    </recommendedName>
</protein>
<accession>A0AAN9T205</accession>
<reference evidence="3 4" key="1">
    <citation type="submission" date="2024-01" db="EMBL/GenBank/DDBJ databases">
        <title>The genomes of 5 underutilized Papilionoideae crops provide insights into root nodulation and disease resistanc.</title>
        <authorList>
            <person name="Jiang F."/>
        </authorList>
    </citation>
    <scope>NUCLEOTIDE SEQUENCE [LARGE SCALE GENOMIC DNA]</scope>
    <source>
        <strain evidence="3">DUOXIRENSHENG_FW03</strain>
        <tissue evidence="3">Leaves</tissue>
    </source>
</reference>
<evidence type="ECO:0000259" key="2">
    <source>
        <dbReference type="Pfam" id="PF25070"/>
    </source>
</evidence>
<dbReference type="PANTHER" id="PTHR37735:SF1">
    <property type="entry name" value="OS08G0567000 PROTEIN"/>
    <property type="match status" value="1"/>
</dbReference>
<keyword evidence="4" id="KW-1185">Reference proteome</keyword>
<keyword evidence="1" id="KW-0812">Transmembrane</keyword>
<dbReference type="AlphaFoldDB" id="A0AAN9T205"/>
<dbReference type="GO" id="GO:0012505">
    <property type="term" value="C:endomembrane system"/>
    <property type="evidence" value="ECO:0007669"/>
    <property type="project" value="TreeGrafter"/>
</dbReference>
<dbReference type="EMBL" id="JAYMYS010000001">
    <property type="protein sequence ID" value="KAK7412827.1"/>
    <property type="molecule type" value="Genomic_DNA"/>
</dbReference>
<name>A0AAN9T205_PSOTE</name>
<feature type="transmembrane region" description="Helical" evidence="1">
    <location>
        <begin position="360"/>
        <end position="382"/>
    </location>
</feature>
<comment type="caution">
    <text evidence="3">The sequence shown here is derived from an EMBL/GenBank/DDBJ whole genome shotgun (WGS) entry which is preliminary data.</text>
</comment>
<keyword evidence="1" id="KW-1133">Transmembrane helix</keyword>
<keyword evidence="1" id="KW-0472">Membrane</keyword>
<evidence type="ECO:0000313" key="4">
    <source>
        <dbReference type="Proteomes" id="UP001386955"/>
    </source>
</evidence>
<proteinExistence type="predicted"/>
<feature type="domain" description="DUF7794" evidence="2">
    <location>
        <begin position="56"/>
        <end position="317"/>
    </location>
</feature>
<evidence type="ECO:0000256" key="1">
    <source>
        <dbReference type="SAM" id="Phobius"/>
    </source>
</evidence>
<organism evidence="3 4">
    <name type="scientific">Psophocarpus tetragonolobus</name>
    <name type="common">Winged bean</name>
    <name type="synonym">Dolichos tetragonolobus</name>
    <dbReference type="NCBI Taxonomy" id="3891"/>
    <lineage>
        <taxon>Eukaryota</taxon>
        <taxon>Viridiplantae</taxon>
        <taxon>Streptophyta</taxon>
        <taxon>Embryophyta</taxon>
        <taxon>Tracheophyta</taxon>
        <taxon>Spermatophyta</taxon>
        <taxon>Magnoliopsida</taxon>
        <taxon>eudicotyledons</taxon>
        <taxon>Gunneridae</taxon>
        <taxon>Pentapetalae</taxon>
        <taxon>rosids</taxon>
        <taxon>fabids</taxon>
        <taxon>Fabales</taxon>
        <taxon>Fabaceae</taxon>
        <taxon>Papilionoideae</taxon>
        <taxon>50 kb inversion clade</taxon>
        <taxon>NPAAA clade</taxon>
        <taxon>indigoferoid/millettioid clade</taxon>
        <taxon>Phaseoleae</taxon>
        <taxon>Psophocarpus</taxon>
    </lineage>
</organism>
<dbReference type="Proteomes" id="UP001386955">
    <property type="component" value="Unassembled WGS sequence"/>
</dbReference>
<sequence>MSSDSFYFILHNNKKTKHVAAVEPLDLSAMEFRVLIIWSLLFIVSLFYPQIRGEASGSIFFVDSSGNQFLRARSSNDEQPSMLLQEVGAAVSVLLGFAPPSTLSASSSSKLNEVLIPNPFKRPHAVFLLEVNGINGLGKIVQDNPMFSNSFWSTNSDKVDIQLPDENDVSVISLDEQLEDGTDKEISDFSSLIGGSYTRDTLEPLNGVLTIPLENGALVNLHMSKKAERKFVIGLMSLIRNVRRAIQMHDDLSQSAKGPAELLTGCFNGIKVLQEHYETESIAQHGVELLYATLTKIFSSLQEAYKGQIVGIIYCNEATTLESGKKFDVIFAPHHPYVRWLEETHAVNAKLPEVVLVRRTLAWVTGIILLVSTLIGTCYLLNMPLTRDTLLYSNVKLD</sequence>
<dbReference type="Pfam" id="PF25070">
    <property type="entry name" value="DUF7794"/>
    <property type="match status" value="1"/>
</dbReference>
<evidence type="ECO:0000313" key="3">
    <source>
        <dbReference type="EMBL" id="KAK7412827.1"/>
    </source>
</evidence>
<gene>
    <name evidence="3" type="ORF">VNO78_04485</name>
</gene>